<dbReference type="InterPro" id="IPR037171">
    <property type="entry name" value="NagB/RpiA_transferase-like"/>
</dbReference>
<dbReference type="InterPro" id="IPR012791">
    <property type="entry name" value="3-oxoacid_CoA-transf_B"/>
</dbReference>
<keyword evidence="2 3" id="KW-0808">Transferase</keyword>
<dbReference type="InterPro" id="IPR004165">
    <property type="entry name" value="CoA_trans_fam_I"/>
</dbReference>
<dbReference type="Gene3D" id="3.40.1080.10">
    <property type="entry name" value="Glutaconate Coenzyme A-transferase"/>
    <property type="match status" value="1"/>
</dbReference>
<accession>A0A0J5V7Z6</accession>
<dbReference type="Pfam" id="PF01144">
    <property type="entry name" value="CoA_trans"/>
    <property type="match status" value="1"/>
</dbReference>
<dbReference type="PANTHER" id="PTHR13707:SF57">
    <property type="entry name" value="SUCCINYL-COA:3-KETOACID COENZYME A TRANSFERASE SUBUNIT B-RELATED"/>
    <property type="match status" value="1"/>
</dbReference>
<dbReference type="Proteomes" id="UP000076510">
    <property type="component" value="Unassembled WGS sequence"/>
</dbReference>
<dbReference type="PANTHER" id="PTHR13707">
    <property type="entry name" value="KETOACID-COENZYME A TRANSFERASE"/>
    <property type="match status" value="1"/>
</dbReference>
<evidence type="ECO:0000313" key="4">
    <source>
        <dbReference type="Proteomes" id="UP000076510"/>
    </source>
</evidence>
<organism evidence="3 4">
    <name type="scientific">Rossellomorea marisflavi</name>
    <dbReference type="NCBI Taxonomy" id="189381"/>
    <lineage>
        <taxon>Bacteria</taxon>
        <taxon>Bacillati</taxon>
        <taxon>Bacillota</taxon>
        <taxon>Bacilli</taxon>
        <taxon>Bacillales</taxon>
        <taxon>Bacillaceae</taxon>
        <taxon>Rossellomorea</taxon>
    </lineage>
</organism>
<comment type="similarity">
    <text evidence="1">Belongs to the 3-oxoacid CoA-transferase subunit B family.</text>
</comment>
<dbReference type="NCBIfam" id="TIGR02428">
    <property type="entry name" value="pcaJ_scoB_fam"/>
    <property type="match status" value="1"/>
</dbReference>
<dbReference type="AlphaFoldDB" id="A0A0J5V7Z6"/>
<reference evidence="4" key="1">
    <citation type="submission" date="2016-01" db="EMBL/GenBank/DDBJ databases">
        <title>Whole genome sequencing of Bhargavaea cecembensis T14.</title>
        <authorList>
            <person name="Hong K.W."/>
        </authorList>
    </citation>
    <scope>NUCLEOTIDE SEQUENCE [LARGE SCALE GENOMIC DNA]</scope>
    <source>
        <strain evidence="4">M19</strain>
    </source>
</reference>
<evidence type="ECO:0000313" key="3">
    <source>
        <dbReference type="EMBL" id="KZE45515.1"/>
    </source>
</evidence>
<proteinExistence type="inferred from homology"/>
<dbReference type="InterPro" id="IPR004164">
    <property type="entry name" value="CoA_transf_AS"/>
</dbReference>
<dbReference type="PATRIC" id="fig|189381.11.peg.4484"/>
<dbReference type="SMART" id="SM00882">
    <property type="entry name" value="CoA_trans"/>
    <property type="match status" value="1"/>
</dbReference>
<evidence type="ECO:0000256" key="2">
    <source>
        <dbReference type="ARBA" id="ARBA00022679"/>
    </source>
</evidence>
<dbReference type="OrthoDB" id="9778604at2"/>
<dbReference type="SUPFAM" id="SSF100950">
    <property type="entry name" value="NagB/RpiA/CoA transferase-like"/>
    <property type="match status" value="1"/>
</dbReference>
<gene>
    <name evidence="3" type="ORF">AV649_04835</name>
</gene>
<evidence type="ECO:0000256" key="1">
    <source>
        <dbReference type="ARBA" id="ARBA00007047"/>
    </source>
</evidence>
<protein>
    <submittedName>
        <fullName evidence="3">CoA-transferase</fullName>
    </submittedName>
</protein>
<sequence>MGVGNGLKERLARRAAQEVEENTVVNLGIGIPSLVPDFLPGGFPVLFQSENGIIGIGEAPEKGREDPTLCNAGGYPVTLVKGGAFTDSAVAFAMIRRGLIDLTILGSLQVSGKGDLANWIIPGKKVPGMGGATELAACARRVIVVMTHTDKFGGPKILRECTLPLTAKECVSMIITDQAVFRFENGEMVLKEIFKPFSIEDIRSSTEADFSVDPNVLFLEG</sequence>
<dbReference type="RefSeq" id="WP_048005806.1">
    <property type="nucleotide sequence ID" value="NZ_CP047095.1"/>
</dbReference>
<comment type="caution">
    <text evidence="3">The sequence shown here is derived from an EMBL/GenBank/DDBJ whole genome shotgun (WGS) entry which is preliminary data.</text>
</comment>
<dbReference type="GO" id="GO:0008410">
    <property type="term" value="F:CoA-transferase activity"/>
    <property type="evidence" value="ECO:0007669"/>
    <property type="project" value="InterPro"/>
</dbReference>
<dbReference type="EMBL" id="LQQY01000034">
    <property type="protein sequence ID" value="KZE45515.1"/>
    <property type="molecule type" value="Genomic_DNA"/>
</dbReference>
<dbReference type="PROSITE" id="PS01274">
    <property type="entry name" value="COA_TRANSF_2"/>
    <property type="match status" value="1"/>
</dbReference>
<name>A0A0J5V7Z6_9BACI</name>